<evidence type="ECO:0000313" key="2">
    <source>
        <dbReference type="Proteomes" id="UP000219522"/>
    </source>
</evidence>
<name>A0A7Z7I7E6_9BURK</name>
<reference evidence="1 2" key="1">
    <citation type="submission" date="2017-09" db="EMBL/GenBank/DDBJ databases">
        <authorList>
            <person name="Varghese N."/>
            <person name="Submissions S."/>
        </authorList>
    </citation>
    <scope>NUCLEOTIDE SEQUENCE [LARGE SCALE GENOMIC DNA]</scope>
    <source>
        <strain evidence="1 2">OK806</strain>
    </source>
</reference>
<accession>A0A7Z7I7E6</accession>
<protein>
    <submittedName>
        <fullName evidence="1">Uncharacterized protein</fullName>
    </submittedName>
</protein>
<keyword evidence="2" id="KW-1185">Reference proteome</keyword>
<comment type="caution">
    <text evidence="1">The sequence shown here is derived from an EMBL/GenBank/DDBJ whole genome shotgun (WGS) entry which is preliminary data.</text>
</comment>
<dbReference type="Proteomes" id="UP000219522">
    <property type="component" value="Unassembled WGS sequence"/>
</dbReference>
<evidence type="ECO:0000313" key="1">
    <source>
        <dbReference type="EMBL" id="SOE67113.1"/>
    </source>
</evidence>
<dbReference type="EMBL" id="OCSU01000001">
    <property type="protein sequence ID" value="SOE67113.1"/>
    <property type="molecule type" value="Genomic_DNA"/>
</dbReference>
<gene>
    <name evidence="1" type="ORF">SAMN05446927_3224</name>
</gene>
<organism evidence="1 2">
    <name type="scientific">Caballeronia arationis</name>
    <dbReference type="NCBI Taxonomy" id="1777142"/>
    <lineage>
        <taxon>Bacteria</taxon>
        <taxon>Pseudomonadati</taxon>
        <taxon>Pseudomonadota</taxon>
        <taxon>Betaproteobacteria</taxon>
        <taxon>Burkholderiales</taxon>
        <taxon>Burkholderiaceae</taxon>
        <taxon>Caballeronia</taxon>
    </lineage>
</organism>
<proteinExistence type="predicted"/>
<sequence>MEALVFNGHRRKLLDERPAPALAALARVSIP</sequence>
<dbReference type="AlphaFoldDB" id="A0A7Z7I7E6"/>